<evidence type="ECO:0000313" key="4">
    <source>
        <dbReference type="Proteomes" id="UP000334340"/>
    </source>
</evidence>
<gene>
    <name evidence="3" type="ORF">MELA_00201</name>
</gene>
<keyword evidence="4" id="KW-1185">Reference proteome</keyword>
<dbReference type="GO" id="GO:0005886">
    <property type="term" value="C:plasma membrane"/>
    <property type="evidence" value="ECO:0007669"/>
    <property type="project" value="TreeGrafter"/>
</dbReference>
<evidence type="ECO:0000313" key="3">
    <source>
        <dbReference type="EMBL" id="VUZ83843.1"/>
    </source>
</evidence>
<dbReference type="Gene3D" id="3.30.1330.60">
    <property type="entry name" value="OmpA-like domain"/>
    <property type="match status" value="1"/>
</dbReference>
<dbReference type="AlphaFoldDB" id="A0A564ZFB7"/>
<keyword evidence="2" id="KW-0472">Membrane</keyword>
<reference evidence="3 4" key="1">
    <citation type="submission" date="2019-07" db="EMBL/GenBank/DDBJ databases">
        <authorList>
            <person name="Cremers G."/>
        </authorList>
    </citation>
    <scope>NUCLEOTIDE SEQUENCE [LARGE SCALE GENOMIC DNA]</scope>
</reference>
<proteinExistence type="predicted"/>
<feature type="compositionally biased region" description="Low complexity" evidence="1">
    <location>
        <begin position="584"/>
        <end position="601"/>
    </location>
</feature>
<dbReference type="InterPro" id="IPR008023">
    <property type="entry name" value="DUF748"/>
</dbReference>
<keyword evidence="2" id="KW-1133">Transmembrane helix</keyword>
<protein>
    <submittedName>
        <fullName evidence="3">AsmA family protein</fullName>
    </submittedName>
</protein>
<dbReference type="PANTHER" id="PTHR30441:SF8">
    <property type="entry name" value="DUF748 DOMAIN-CONTAINING PROTEIN"/>
    <property type="match status" value="1"/>
</dbReference>
<dbReference type="InterPro" id="IPR052894">
    <property type="entry name" value="AsmA-related"/>
</dbReference>
<dbReference type="EMBL" id="CABIKM010000003">
    <property type="protein sequence ID" value="VUZ83843.1"/>
    <property type="molecule type" value="Genomic_DNA"/>
</dbReference>
<organism evidence="3 4">
    <name type="scientific">Candidatus Methylomirabilis lanthanidiphila</name>
    <dbReference type="NCBI Taxonomy" id="2211376"/>
    <lineage>
        <taxon>Bacteria</taxon>
        <taxon>Candidatus Methylomirabilota</taxon>
        <taxon>Candidatus Methylomirabilia</taxon>
        <taxon>Candidatus Methylomirabilales</taxon>
        <taxon>Candidatus Methylomirabilaceae</taxon>
        <taxon>Candidatus Methylomirabilis</taxon>
    </lineage>
</organism>
<keyword evidence="2" id="KW-0812">Transmembrane</keyword>
<dbReference type="PANTHER" id="PTHR30441">
    <property type="entry name" value="DUF748 DOMAIN-CONTAINING PROTEIN"/>
    <property type="match status" value="1"/>
</dbReference>
<sequence>MSPSVISFLGRLTASHRVRKLLIWSGAVFAALILFAFFGLPPLMRSFLIRTLSDTLHREVTIQQITINPFTLSLTARGVAVKDRETSETFASFDQLFVNLQGLSAFRLALILKEVRLDRPYIRIIHRQDGSYNFSDLLGAGSSDQGSTAAPPKFSLNNIRIVDGSVDLIDQPKQTDHTVRDLNIALPFISNYPYHIETSVEPRISATINGSRHILEGKTKPFASTRQTVFDVAVTDLDIPHYLAYMPVKTNFTIRSGKMTVKAQLSFVQQPKQALTIDGRVALRQLSVSDAQDRPLLTLPVMDVVLAPTEPLAGLFHIASVTIESPELFIRRDRSGTMNIQNLLPANSGASTDAGAPETSNPTVMDIDTFQLSKGTLSFSDAAARIPSTTEKSVQDDTAAEPVGIVASDINVRVDNLSTVRDRQGATAVSFRLNKGGTASVEGPVGLTPFSAQLAVSLKAIDLRPFQPYFTDRVKIHVTKGALSTDGALSLSQQEAAGIQAAYKGKLSVTRFGSVDKAHAQDFLAWQSLAFDDLRVGYNPLYVHIGKVALTDFYARLIVHPDGSVNLAQIMEQGTREEQPIPPDTATAAPQPAAAETPRQAGQDIQIRTITLQGGRISFSDASLKPVFSIELAEIGGRVSGLSSREATLADVDLRGKVNQFAPLEIVGKINPLREDLFVDLKARFTDMDLSPMTPYSGKYVGYTIEKGKLSFDLNYQIAKRKLDSKNKLFLDQFTLGEKVESPTATNLPVRLAIALLKDRKGEIHLDLPVTGSLDDPEFRVWKVVLQILVNLISKAATAPFALLGALIGGGEELGYLEYEPGSATVSDANTKKIEALTKALYERPSLKLEIEGHVDIEKDREGLRQYEFNRKLKIQKFNRRLKKEETSIPVDELMIEPAEYEQYLRLAYKAEKFPKPRNILGLAKDLPVPEMEKLMLTHIQITDDDLRLLASQRAMKVKDGFLQSKQVEPERLFIIEPKSLAPEKRDTLKQSRVDLRIR</sequence>
<dbReference type="Pfam" id="PF05359">
    <property type="entry name" value="DUF748"/>
    <property type="match status" value="2"/>
</dbReference>
<dbReference type="InterPro" id="IPR036737">
    <property type="entry name" value="OmpA-like_sf"/>
</dbReference>
<accession>A0A564ZFB7</accession>
<dbReference type="GO" id="GO:0090313">
    <property type="term" value="P:regulation of protein targeting to membrane"/>
    <property type="evidence" value="ECO:0007669"/>
    <property type="project" value="TreeGrafter"/>
</dbReference>
<feature type="region of interest" description="Disordered" evidence="1">
    <location>
        <begin position="574"/>
        <end position="601"/>
    </location>
</feature>
<evidence type="ECO:0000256" key="2">
    <source>
        <dbReference type="SAM" id="Phobius"/>
    </source>
</evidence>
<evidence type="ECO:0000256" key="1">
    <source>
        <dbReference type="SAM" id="MobiDB-lite"/>
    </source>
</evidence>
<dbReference type="Proteomes" id="UP000334340">
    <property type="component" value="Unassembled WGS sequence"/>
</dbReference>
<feature type="transmembrane region" description="Helical" evidence="2">
    <location>
        <begin position="21"/>
        <end position="40"/>
    </location>
</feature>
<name>A0A564ZFB7_9BACT</name>